<organism evidence="9 10">
    <name type="scientific">Cohnella hashimotonis</name>
    <dbReference type="NCBI Taxonomy" id="2826895"/>
    <lineage>
        <taxon>Bacteria</taxon>
        <taxon>Bacillati</taxon>
        <taxon>Bacillota</taxon>
        <taxon>Bacilli</taxon>
        <taxon>Bacillales</taxon>
        <taxon>Paenibacillaceae</taxon>
        <taxon>Cohnella</taxon>
    </lineage>
</organism>
<feature type="transmembrane region" description="Helical" evidence="7">
    <location>
        <begin position="174"/>
        <end position="193"/>
    </location>
</feature>
<feature type="transmembrane region" description="Helical" evidence="7">
    <location>
        <begin position="66"/>
        <end position="94"/>
    </location>
</feature>
<dbReference type="PANTHER" id="PTHR30193:SF37">
    <property type="entry name" value="INNER MEMBRANE ABC TRANSPORTER PERMEASE PROTEIN YCJO"/>
    <property type="match status" value="1"/>
</dbReference>
<dbReference type="RefSeq" id="WP_282910602.1">
    <property type="nucleotide sequence ID" value="NZ_JAGRPV010000001.1"/>
</dbReference>
<evidence type="ECO:0000256" key="4">
    <source>
        <dbReference type="ARBA" id="ARBA00022692"/>
    </source>
</evidence>
<evidence type="ECO:0000256" key="5">
    <source>
        <dbReference type="ARBA" id="ARBA00022989"/>
    </source>
</evidence>
<keyword evidence="4 7" id="KW-0812">Transmembrane</keyword>
<dbReference type="SUPFAM" id="SSF161098">
    <property type="entry name" value="MetI-like"/>
    <property type="match status" value="1"/>
</dbReference>
<dbReference type="Pfam" id="PF00528">
    <property type="entry name" value="BPD_transp_1"/>
    <property type="match status" value="1"/>
</dbReference>
<evidence type="ECO:0000256" key="7">
    <source>
        <dbReference type="RuleBase" id="RU363032"/>
    </source>
</evidence>
<evidence type="ECO:0000256" key="3">
    <source>
        <dbReference type="ARBA" id="ARBA00022475"/>
    </source>
</evidence>
<dbReference type="InterPro" id="IPR000515">
    <property type="entry name" value="MetI-like"/>
</dbReference>
<feature type="domain" description="ABC transmembrane type-1" evidence="8">
    <location>
        <begin position="1"/>
        <end position="192"/>
    </location>
</feature>
<keyword evidence="3" id="KW-1003">Cell membrane</keyword>
<evidence type="ECO:0000313" key="9">
    <source>
        <dbReference type="EMBL" id="MDI4647859.1"/>
    </source>
</evidence>
<dbReference type="InterPro" id="IPR035906">
    <property type="entry name" value="MetI-like_sf"/>
</dbReference>
<dbReference type="Gene3D" id="1.10.3720.10">
    <property type="entry name" value="MetI-like"/>
    <property type="match status" value="1"/>
</dbReference>
<comment type="similarity">
    <text evidence="7">Belongs to the binding-protein-dependent transport system permease family.</text>
</comment>
<proteinExistence type="inferred from homology"/>
<protein>
    <submittedName>
        <fullName evidence="9">Sugar ABC transporter permease</fullName>
    </submittedName>
</protein>
<keyword evidence="5 7" id="KW-1133">Transmembrane helix</keyword>
<comment type="caution">
    <text evidence="9">The sequence shown here is derived from an EMBL/GenBank/DDBJ whole genome shotgun (WGS) entry which is preliminary data.</text>
</comment>
<dbReference type="EMBL" id="JAGRPV010000001">
    <property type="protein sequence ID" value="MDI4647859.1"/>
    <property type="molecule type" value="Genomic_DNA"/>
</dbReference>
<name>A0ABT6TPK7_9BACL</name>
<evidence type="ECO:0000256" key="2">
    <source>
        <dbReference type="ARBA" id="ARBA00022448"/>
    </source>
</evidence>
<evidence type="ECO:0000256" key="1">
    <source>
        <dbReference type="ARBA" id="ARBA00004651"/>
    </source>
</evidence>
<feature type="transmembrane region" description="Helical" evidence="7">
    <location>
        <begin position="21"/>
        <end position="46"/>
    </location>
</feature>
<accession>A0ABT6TPK7</accession>
<dbReference type="CDD" id="cd06261">
    <property type="entry name" value="TM_PBP2"/>
    <property type="match status" value="1"/>
</dbReference>
<sequence>MAVALSVHNAIRGSIWLLHSFVLYYAIPTASIAYSWTLLFGNSGIVNRVIHEIFGGLLINWLDGNWLFVPLVSFFLIKYCAYPILILLGGLQAIPGDLYEAAAIDGASFMRKTRWITIPLLLPELSFIALLGFFYNFKIYKEAYAMFGAYPPRSIYLVQHFMNNNFIQLNLNRLVASSTLTAAVAALLILLLVRMNRSAYEP</sequence>
<dbReference type="InterPro" id="IPR051393">
    <property type="entry name" value="ABC_transporter_permease"/>
</dbReference>
<evidence type="ECO:0000259" key="8">
    <source>
        <dbReference type="PROSITE" id="PS50928"/>
    </source>
</evidence>
<evidence type="ECO:0000313" key="10">
    <source>
        <dbReference type="Proteomes" id="UP001161691"/>
    </source>
</evidence>
<gene>
    <name evidence="9" type="ORF">KB449_23110</name>
</gene>
<dbReference type="Proteomes" id="UP001161691">
    <property type="component" value="Unassembled WGS sequence"/>
</dbReference>
<feature type="transmembrane region" description="Helical" evidence="7">
    <location>
        <begin position="115"/>
        <end position="137"/>
    </location>
</feature>
<keyword evidence="10" id="KW-1185">Reference proteome</keyword>
<reference evidence="9" key="1">
    <citation type="submission" date="2023-04" db="EMBL/GenBank/DDBJ databases">
        <title>Comparative genomic analysis of Cohnella hashimotonis sp. nov., isolated from the International Space Station.</title>
        <authorList>
            <person name="Venkateswaran K."/>
            <person name="Simpson A."/>
        </authorList>
    </citation>
    <scope>NUCLEOTIDE SEQUENCE</scope>
    <source>
        <strain evidence="9">F6_2S_P_1</strain>
    </source>
</reference>
<keyword evidence="6 7" id="KW-0472">Membrane</keyword>
<evidence type="ECO:0000256" key="6">
    <source>
        <dbReference type="ARBA" id="ARBA00023136"/>
    </source>
</evidence>
<comment type="subcellular location">
    <subcellularLocation>
        <location evidence="1 7">Cell membrane</location>
        <topology evidence="1 7">Multi-pass membrane protein</topology>
    </subcellularLocation>
</comment>
<keyword evidence="2 7" id="KW-0813">Transport</keyword>
<dbReference type="PANTHER" id="PTHR30193">
    <property type="entry name" value="ABC TRANSPORTER PERMEASE PROTEIN"/>
    <property type="match status" value="1"/>
</dbReference>
<dbReference type="PROSITE" id="PS50928">
    <property type="entry name" value="ABC_TM1"/>
    <property type="match status" value="1"/>
</dbReference>